<dbReference type="PROSITE" id="PS50878">
    <property type="entry name" value="RT_POL"/>
    <property type="match status" value="1"/>
</dbReference>
<protein>
    <submittedName>
        <fullName evidence="2">Mitochondrial enolase superfamily member 1</fullName>
    </submittedName>
</protein>
<name>A0ABC9WUJ4_GRUJA</name>
<dbReference type="InterPro" id="IPR000477">
    <property type="entry name" value="RT_dom"/>
</dbReference>
<evidence type="ECO:0000259" key="1">
    <source>
        <dbReference type="PROSITE" id="PS50878"/>
    </source>
</evidence>
<dbReference type="AlphaFoldDB" id="A0ABC9WUJ4"/>
<keyword evidence="3" id="KW-1185">Reference proteome</keyword>
<sequence>MPGKTMEQILLETMLRHMENKEVIGDSQHGFSKGKLCLTNLVAFYDGVTVLVDKGRAADIIYLDLRKAFDTVPHNILVPKLERHGFDGWTTRWIRNWLDGHTQRVVVNGSMSKWRTVTSGIPQGSVLGPALFNIFVGDMDSGIECTLSKSADDTKLCGAVDMLEGRDAIQRDLDRLERWARANRIKFNKAKCKVLHVGRCNPKHDYRLGEEWIESSPEEKDLGVMIDEKLNMSPQCALAAQKANRVLGCIQRSVTSRSRELILPLYSALVTPHLEYSIQVWGPQYRRDIELLERVPRRATKLIRGLEHLSYEDRLRELGLFSLEKRRLWGDLIAAFQYLKGAYRKDGEGLFIRECSDRTRGNGFKLKEGSFRLDVRKKFFTVRVVRNWNRLPREVVEAPSLQVFRTRLDEAMGNVV</sequence>
<evidence type="ECO:0000313" key="2">
    <source>
        <dbReference type="EMBL" id="GAB0189118.1"/>
    </source>
</evidence>
<accession>A0ABC9WUJ4</accession>
<evidence type="ECO:0000313" key="3">
    <source>
        <dbReference type="Proteomes" id="UP001623348"/>
    </source>
</evidence>
<organism evidence="2 3">
    <name type="scientific">Grus japonensis</name>
    <name type="common">Japanese crane</name>
    <name type="synonym">Red-crowned crane</name>
    <dbReference type="NCBI Taxonomy" id="30415"/>
    <lineage>
        <taxon>Eukaryota</taxon>
        <taxon>Metazoa</taxon>
        <taxon>Chordata</taxon>
        <taxon>Craniata</taxon>
        <taxon>Vertebrata</taxon>
        <taxon>Euteleostomi</taxon>
        <taxon>Archelosauria</taxon>
        <taxon>Archosauria</taxon>
        <taxon>Dinosauria</taxon>
        <taxon>Saurischia</taxon>
        <taxon>Theropoda</taxon>
        <taxon>Coelurosauria</taxon>
        <taxon>Aves</taxon>
        <taxon>Neognathae</taxon>
        <taxon>Neoaves</taxon>
        <taxon>Gruiformes</taxon>
        <taxon>Gruidae</taxon>
        <taxon>Grus</taxon>
    </lineage>
</organism>
<dbReference type="PANTHER" id="PTHR33332">
    <property type="entry name" value="REVERSE TRANSCRIPTASE DOMAIN-CONTAINING PROTEIN"/>
    <property type="match status" value="1"/>
</dbReference>
<dbReference type="CDD" id="cd01650">
    <property type="entry name" value="RT_nLTR_like"/>
    <property type="match status" value="1"/>
</dbReference>
<feature type="domain" description="Reverse transcriptase" evidence="1">
    <location>
        <begin position="1"/>
        <end position="226"/>
    </location>
</feature>
<proteinExistence type="predicted"/>
<dbReference type="SUPFAM" id="SSF56672">
    <property type="entry name" value="DNA/RNA polymerases"/>
    <property type="match status" value="1"/>
</dbReference>
<dbReference type="Pfam" id="PF00078">
    <property type="entry name" value="RVT_1"/>
    <property type="match status" value="1"/>
</dbReference>
<dbReference type="Proteomes" id="UP001623348">
    <property type="component" value="Unassembled WGS sequence"/>
</dbReference>
<gene>
    <name evidence="2" type="ORF">GRJ2_001377100</name>
</gene>
<comment type="caution">
    <text evidence="2">The sequence shown here is derived from an EMBL/GenBank/DDBJ whole genome shotgun (WGS) entry which is preliminary data.</text>
</comment>
<dbReference type="PRINTS" id="PR01345">
    <property type="entry name" value="CERVTRCPTASE"/>
</dbReference>
<dbReference type="InterPro" id="IPR043502">
    <property type="entry name" value="DNA/RNA_pol_sf"/>
</dbReference>
<dbReference type="EMBL" id="BAAFJT010000004">
    <property type="protein sequence ID" value="GAB0189118.1"/>
    <property type="molecule type" value="Genomic_DNA"/>
</dbReference>
<reference evidence="2 3" key="1">
    <citation type="submission" date="2024-06" db="EMBL/GenBank/DDBJ databases">
        <title>The draft genome of Grus japonensis, version 3.</title>
        <authorList>
            <person name="Nabeshima K."/>
            <person name="Suzuki S."/>
            <person name="Onuma M."/>
        </authorList>
    </citation>
    <scope>NUCLEOTIDE SEQUENCE [LARGE SCALE GENOMIC DNA]</scope>
    <source>
        <strain evidence="2 3">451A</strain>
    </source>
</reference>